<evidence type="ECO:0000313" key="1">
    <source>
        <dbReference type="EMBL" id="GIM46471.1"/>
    </source>
</evidence>
<dbReference type="RefSeq" id="WP_282199569.1">
    <property type="nucleotide sequence ID" value="NZ_BOQE01000001.1"/>
</dbReference>
<name>A0AAV4LF88_9BACL</name>
<dbReference type="AlphaFoldDB" id="A0AAV4LF88"/>
<keyword evidence="2" id="KW-1185">Reference proteome</keyword>
<comment type="caution">
    <text evidence="1">The sequence shown here is derived from an EMBL/GenBank/DDBJ whole genome shotgun (WGS) entry which is preliminary data.</text>
</comment>
<sequence>MNDECSYISLIKEGCQSWRQGDDQKGINCFQQACLLWIDHLEEQERTGERLPEESFNRLIQSMEKLMETLNGHDIIRATDILEYDILLLVKSMESQKTGVEKF</sequence>
<protein>
    <submittedName>
        <fullName evidence="1">Uncharacterized protein</fullName>
    </submittedName>
</protein>
<reference evidence="1" key="1">
    <citation type="journal article" date="2023" name="Int. J. Syst. Evol. Microbiol.">
        <title>Collibacillus ludicampi gen. nov., sp. nov., a new soil bacterium of the family Alicyclobacillaceae.</title>
        <authorList>
            <person name="Jojima T."/>
            <person name="Ioku Y."/>
            <person name="Fukuta Y."/>
            <person name="Shirasaka N."/>
            <person name="Matsumura Y."/>
            <person name="Mori M."/>
        </authorList>
    </citation>
    <scope>NUCLEOTIDE SEQUENCE</scope>
    <source>
        <strain evidence="1">TP075</strain>
    </source>
</reference>
<proteinExistence type="predicted"/>
<gene>
    <name evidence="1" type="ORF">DNHGIG_20200</name>
</gene>
<dbReference type="Proteomes" id="UP001057291">
    <property type="component" value="Unassembled WGS sequence"/>
</dbReference>
<evidence type="ECO:0000313" key="2">
    <source>
        <dbReference type="Proteomes" id="UP001057291"/>
    </source>
</evidence>
<organism evidence="1 2">
    <name type="scientific">Collibacillus ludicampi</name>
    <dbReference type="NCBI Taxonomy" id="2771369"/>
    <lineage>
        <taxon>Bacteria</taxon>
        <taxon>Bacillati</taxon>
        <taxon>Bacillota</taxon>
        <taxon>Bacilli</taxon>
        <taxon>Bacillales</taxon>
        <taxon>Alicyclobacillaceae</taxon>
        <taxon>Collibacillus</taxon>
    </lineage>
</organism>
<dbReference type="EMBL" id="BOQE01000001">
    <property type="protein sequence ID" value="GIM46471.1"/>
    <property type="molecule type" value="Genomic_DNA"/>
</dbReference>
<accession>A0AAV4LF88</accession>